<feature type="binding site" evidence="4">
    <location>
        <position position="253"/>
    </location>
    <ligand>
        <name>pyridoxal 5'-phosphate</name>
        <dbReference type="ChEBI" id="CHEBI:597326"/>
    </ligand>
</feature>
<gene>
    <name evidence="4" type="primary">KYNU</name>
    <name evidence="7" type="ORF">BV898_00856</name>
</gene>
<feature type="modified residue" description="N6-(pyridoxal phosphate)lysine" evidence="4">
    <location>
        <position position="276"/>
    </location>
</feature>
<comment type="catalytic activity">
    <reaction evidence="4 5">
        <text>L-kynurenine + H2O = anthranilate + L-alanine + H(+)</text>
        <dbReference type="Rhea" id="RHEA:16813"/>
        <dbReference type="ChEBI" id="CHEBI:15377"/>
        <dbReference type="ChEBI" id="CHEBI:15378"/>
        <dbReference type="ChEBI" id="CHEBI:16567"/>
        <dbReference type="ChEBI" id="CHEBI:57959"/>
        <dbReference type="ChEBI" id="CHEBI:57972"/>
        <dbReference type="EC" id="3.7.1.3"/>
    </reaction>
</comment>
<comment type="subcellular location">
    <subcellularLocation>
        <location evidence="4 5">Cytoplasm</location>
    </subcellularLocation>
</comment>
<dbReference type="Pfam" id="PF22580">
    <property type="entry name" value="KYNU_C"/>
    <property type="match status" value="1"/>
</dbReference>
<dbReference type="PIRSF" id="PIRSF038800">
    <property type="entry name" value="KYNU"/>
    <property type="match status" value="1"/>
</dbReference>
<dbReference type="Gene3D" id="3.40.640.10">
    <property type="entry name" value="Type I PLP-dependent aspartate aminotransferase-like (Major domain)"/>
    <property type="match status" value="1"/>
</dbReference>
<dbReference type="EC" id="3.7.1.3" evidence="4 5"/>
<dbReference type="OrthoDB" id="5978656at2759"/>
<dbReference type="SUPFAM" id="SSF53383">
    <property type="entry name" value="PLP-dependent transferases"/>
    <property type="match status" value="1"/>
</dbReference>
<comment type="caution">
    <text evidence="4">Lacks conserved residue(s) required for the propagation of feature annotation.</text>
</comment>
<feature type="binding site" evidence="4">
    <location>
        <position position="275"/>
    </location>
    <ligand>
        <name>pyridoxal 5'-phosphate</name>
        <dbReference type="ChEBI" id="CHEBI:597326"/>
    </ligand>
</feature>
<feature type="binding site" evidence="4">
    <location>
        <begin position="165"/>
        <end position="168"/>
    </location>
    <ligand>
        <name>pyridoxal 5'-phosphate</name>
        <dbReference type="ChEBI" id="CHEBI:597326"/>
    </ligand>
</feature>
<dbReference type="GO" id="GO:0030429">
    <property type="term" value="F:kynureninase activity"/>
    <property type="evidence" value="ECO:0007669"/>
    <property type="project" value="UniProtKB-UniRule"/>
</dbReference>
<dbReference type="GO" id="GO:0030170">
    <property type="term" value="F:pyridoxal phosphate binding"/>
    <property type="evidence" value="ECO:0007669"/>
    <property type="project" value="UniProtKB-UniRule"/>
</dbReference>
<proteinExistence type="inferred from homology"/>
<comment type="subunit">
    <text evidence="4 5">Homodimer.</text>
</comment>
<accession>A0A1W0XCD0</accession>
<feature type="binding site" evidence="4">
    <location>
        <position position="137"/>
    </location>
    <ligand>
        <name>pyridoxal 5'-phosphate</name>
        <dbReference type="ChEBI" id="CHEBI:597326"/>
    </ligand>
</feature>
<sequence length="477" mass="53325">MTCTNGLCPATELQAIAASIGASVSDLAFARHLDAQDPLREQRAKFAYPKNKTLPGVDLTLCQPEDDCVYFCGNSLGLMPNKTTEYVNRELTKWTEMGVHGHLEGQLPWAKCEDYAVKSSAKLVGAQPEEVAIMSGLTVDLHLLFCSFYRPTRERFRILLEDKAFPSDHYLVDSQVRLHGYDPETAVIYVKPRDGNACLEMEDILACIAQYGDEIAVVFLPGVQYYTGQLYDMKKIVAAGHAKNCIVGFDLAHAIGNVRLNLHDWDVDFAAWCTYKYLNSGAGGIGGLFFHKRWHDDELLESGDQPLVRLEGWWGHRFETRFKMTNKRDLIPGAGGFKLSNAPPLLVAPLMASLEIYDSISFDDFLRKQFLLTGYLEMLLLDLNQTLSSRANESTATVIGIFTPSDPRQRGSQLSLTFSAPLETVRSRLDSRGFVCDVREPHVLRAAPSPLYNSFVEVLRFIQALKESLELDHTKAA</sequence>
<feature type="binding site" evidence="4">
    <location>
        <position position="138"/>
    </location>
    <ligand>
        <name>pyridoxal 5'-phosphate</name>
        <dbReference type="ChEBI" id="CHEBI:597326"/>
    </ligand>
</feature>
<dbReference type="UniPathway" id="UPA00334">
    <property type="reaction ID" value="UER00455"/>
</dbReference>
<evidence type="ECO:0000313" key="7">
    <source>
        <dbReference type="EMBL" id="OQV25167.1"/>
    </source>
</evidence>
<comment type="pathway">
    <text evidence="4 5">Amino-acid degradation; L-kynurenine degradation; L-alanine and anthranilate from L-kynurenine: step 1/1.</text>
</comment>
<name>A0A1W0XCD0_HYPEX</name>
<dbReference type="GO" id="GO:0019441">
    <property type="term" value="P:L-tryptophan catabolic process to kynurenine"/>
    <property type="evidence" value="ECO:0007669"/>
    <property type="project" value="TreeGrafter"/>
</dbReference>
<evidence type="ECO:0000256" key="1">
    <source>
        <dbReference type="ARBA" id="ARBA00022642"/>
    </source>
</evidence>
<keyword evidence="3 4" id="KW-0663">Pyridoxal phosphate</keyword>
<dbReference type="PANTHER" id="PTHR14084:SF0">
    <property type="entry name" value="KYNURENINASE"/>
    <property type="match status" value="1"/>
</dbReference>
<dbReference type="Pfam" id="PF00266">
    <property type="entry name" value="Aminotran_5"/>
    <property type="match status" value="1"/>
</dbReference>
<protein>
    <recommendedName>
        <fullName evidence="4 5">Kynureninase</fullName>
        <ecNumber evidence="4 5">3.7.1.3</ecNumber>
    </recommendedName>
    <alternativeName>
        <fullName evidence="4">L-kynurenine hydrolase</fullName>
    </alternativeName>
</protein>
<evidence type="ECO:0000256" key="3">
    <source>
        <dbReference type="ARBA" id="ARBA00022898"/>
    </source>
</evidence>
<dbReference type="InterPro" id="IPR015421">
    <property type="entry name" value="PyrdxlP-dep_Trfase_major"/>
</dbReference>
<dbReference type="FunFam" id="3.40.640.10:FF:000031">
    <property type="entry name" value="Kynureninase"/>
    <property type="match status" value="1"/>
</dbReference>
<evidence type="ECO:0000256" key="5">
    <source>
        <dbReference type="PIRNR" id="PIRNR038800"/>
    </source>
</evidence>
<dbReference type="GO" id="GO:0097053">
    <property type="term" value="P:L-kynurenine catabolic process"/>
    <property type="evidence" value="ECO:0007669"/>
    <property type="project" value="UniProtKB-UniRule"/>
</dbReference>
<evidence type="ECO:0000259" key="6">
    <source>
        <dbReference type="Pfam" id="PF00266"/>
    </source>
</evidence>
<dbReference type="GO" id="GO:0043420">
    <property type="term" value="P:anthranilate metabolic process"/>
    <property type="evidence" value="ECO:0007669"/>
    <property type="project" value="UniProtKB-UniRule"/>
</dbReference>
<dbReference type="GO" id="GO:0019805">
    <property type="term" value="P:quinolinate biosynthetic process"/>
    <property type="evidence" value="ECO:0007669"/>
    <property type="project" value="UniProtKB-UniRule"/>
</dbReference>
<dbReference type="NCBIfam" id="TIGR01814">
    <property type="entry name" value="kynureninase"/>
    <property type="match status" value="1"/>
</dbReference>
<comment type="caution">
    <text evidence="7">The sequence shown here is derived from an EMBL/GenBank/DDBJ whole genome shotgun (WGS) entry which is preliminary data.</text>
</comment>
<dbReference type="Proteomes" id="UP000192578">
    <property type="component" value="Unassembled WGS sequence"/>
</dbReference>
<comment type="similarity">
    <text evidence="4 5">Belongs to the kynureninase family.</text>
</comment>
<evidence type="ECO:0000256" key="2">
    <source>
        <dbReference type="ARBA" id="ARBA00022801"/>
    </source>
</evidence>
<reference evidence="8" key="1">
    <citation type="submission" date="2017-01" db="EMBL/GenBank/DDBJ databases">
        <title>Comparative genomics of anhydrobiosis in the tardigrade Hypsibius dujardini.</title>
        <authorList>
            <person name="Yoshida Y."/>
            <person name="Koutsovoulos G."/>
            <person name="Laetsch D."/>
            <person name="Stevens L."/>
            <person name="Kumar S."/>
            <person name="Horikawa D."/>
            <person name="Ishino K."/>
            <person name="Komine S."/>
            <person name="Tomita M."/>
            <person name="Blaxter M."/>
            <person name="Arakawa K."/>
        </authorList>
    </citation>
    <scope>NUCLEOTIDE SEQUENCE [LARGE SCALE GENOMIC DNA]</scope>
    <source>
        <strain evidence="8">Z151</strain>
    </source>
</reference>
<dbReference type="Gene3D" id="3.90.1150.10">
    <property type="entry name" value="Aspartate Aminotransferase, domain 1"/>
    <property type="match status" value="1"/>
</dbReference>
<dbReference type="PANTHER" id="PTHR14084">
    <property type="entry name" value="KYNURENINASE"/>
    <property type="match status" value="1"/>
</dbReference>
<dbReference type="InterPro" id="IPR000192">
    <property type="entry name" value="Aminotrans_V_dom"/>
</dbReference>
<dbReference type="AlphaFoldDB" id="A0A1W0XCD0"/>
<evidence type="ECO:0000256" key="4">
    <source>
        <dbReference type="HAMAP-Rule" id="MF_03017"/>
    </source>
</evidence>
<dbReference type="EMBL" id="MTYJ01000003">
    <property type="protein sequence ID" value="OQV25167.1"/>
    <property type="molecule type" value="Genomic_DNA"/>
</dbReference>
<dbReference type="GO" id="GO:0005737">
    <property type="term" value="C:cytoplasm"/>
    <property type="evidence" value="ECO:0007669"/>
    <property type="project" value="UniProtKB-SubCell"/>
</dbReference>
<dbReference type="InterPro" id="IPR015422">
    <property type="entry name" value="PyrdxlP-dep_Trfase_small"/>
</dbReference>
<evidence type="ECO:0000313" key="8">
    <source>
        <dbReference type="Proteomes" id="UP000192578"/>
    </source>
</evidence>
<organism evidence="7 8">
    <name type="scientific">Hypsibius exemplaris</name>
    <name type="common">Freshwater tardigrade</name>
    <dbReference type="NCBI Taxonomy" id="2072580"/>
    <lineage>
        <taxon>Eukaryota</taxon>
        <taxon>Metazoa</taxon>
        <taxon>Ecdysozoa</taxon>
        <taxon>Tardigrada</taxon>
        <taxon>Eutardigrada</taxon>
        <taxon>Parachela</taxon>
        <taxon>Hypsibioidea</taxon>
        <taxon>Hypsibiidae</taxon>
        <taxon>Hypsibius</taxon>
    </lineage>
</organism>
<keyword evidence="8" id="KW-1185">Reference proteome</keyword>
<keyword evidence="2 4" id="KW-0378">Hydrolase</keyword>
<feature type="binding site" evidence="4">
    <location>
        <position position="250"/>
    </location>
    <ligand>
        <name>pyridoxal 5'-phosphate</name>
        <dbReference type="ChEBI" id="CHEBI:597326"/>
    </ligand>
</feature>
<feature type="domain" description="Aminotransferase class V" evidence="6">
    <location>
        <begin position="120"/>
        <end position="293"/>
    </location>
</feature>
<dbReference type="InterPro" id="IPR010111">
    <property type="entry name" value="Kynureninase"/>
</dbReference>
<dbReference type="UniPathway" id="UPA00253">
    <property type="reaction ID" value="UER00329"/>
</dbReference>
<dbReference type="GO" id="GO:0034354">
    <property type="term" value="P:'de novo' NAD+ biosynthetic process from L-tryptophan"/>
    <property type="evidence" value="ECO:0007669"/>
    <property type="project" value="UniProtKB-UniRule"/>
</dbReference>
<comment type="catalytic activity">
    <reaction evidence="5">
        <text>3-hydroxy-L-kynurenine + H2O = 3-hydroxyanthranilate + L-alanine + H(+)</text>
        <dbReference type="Rhea" id="RHEA:25143"/>
        <dbReference type="ChEBI" id="CHEBI:15377"/>
        <dbReference type="ChEBI" id="CHEBI:15378"/>
        <dbReference type="ChEBI" id="CHEBI:36559"/>
        <dbReference type="ChEBI" id="CHEBI:57972"/>
        <dbReference type="ChEBI" id="CHEBI:58125"/>
        <dbReference type="EC" id="3.7.1.3"/>
    </reaction>
</comment>
<keyword evidence="1 4" id="KW-0662">Pyridine nucleotide biosynthesis</keyword>
<comment type="pathway">
    <text evidence="4 5">Cofactor biosynthesis; NAD(+) biosynthesis; quinolinate from L-kynurenine: step 2/3.</text>
</comment>
<feature type="binding site" evidence="4">
    <location>
        <position position="341"/>
    </location>
    <ligand>
        <name>pyridoxal 5'-phosphate</name>
        <dbReference type="ChEBI" id="CHEBI:597326"/>
    </ligand>
</feature>
<feature type="binding site" evidence="4">
    <location>
        <position position="313"/>
    </location>
    <ligand>
        <name>pyridoxal 5'-phosphate</name>
        <dbReference type="ChEBI" id="CHEBI:597326"/>
    </ligand>
</feature>
<dbReference type="HAMAP" id="MF_01970">
    <property type="entry name" value="Kynureninase"/>
    <property type="match status" value="1"/>
</dbReference>
<keyword evidence="4 5" id="KW-0963">Cytoplasm</keyword>
<comment type="function">
    <text evidence="4 5">Catalyzes the cleavage of L-kynurenine (L-Kyn) and L-3-hydroxykynurenine (L-3OHKyn) into anthranilic acid (AA) and 3-hydroxyanthranilic acid (3-OHAA), respectively.</text>
</comment>
<comment type="cofactor">
    <cofactor evidence="4 5">
        <name>pyridoxal 5'-phosphate</name>
        <dbReference type="ChEBI" id="CHEBI:597326"/>
    </cofactor>
</comment>
<dbReference type="InterPro" id="IPR015424">
    <property type="entry name" value="PyrdxlP-dep_Trfase"/>
</dbReference>